<dbReference type="VEuPathDB" id="ToxoDB:ETH_00029800"/>
<keyword evidence="7" id="KW-1185">Reference proteome</keyword>
<keyword evidence="2" id="KW-0963">Cytoplasm</keyword>
<evidence type="ECO:0000313" key="6">
    <source>
        <dbReference type="EMBL" id="CDJ43999.1"/>
    </source>
</evidence>
<organism evidence="6 7">
    <name type="scientific">Eimeria tenella</name>
    <name type="common">Coccidian parasite</name>
    <dbReference type="NCBI Taxonomy" id="5802"/>
    <lineage>
        <taxon>Eukaryota</taxon>
        <taxon>Sar</taxon>
        <taxon>Alveolata</taxon>
        <taxon>Apicomplexa</taxon>
        <taxon>Conoidasida</taxon>
        <taxon>Coccidia</taxon>
        <taxon>Eucoccidiorida</taxon>
        <taxon>Eimeriorina</taxon>
        <taxon>Eimeriidae</taxon>
        <taxon>Eimeria</taxon>
    </lineage>
</organism>
<gene>
    <name evidence="6" type="ORF">ETH_00029800</name>
</gene>
<dbReference type="NCBIfam" id="NF000582">
    <property type="entry name" value="PRK00006.1"/>
    <property type="match status" value="1"/>
</dbReference>
<dbReference type="OMA" id="RHESRID"/>
<dbReference type="AlphaFoldDB" id="U6L604"/>
<dbReference type="EMBL" id="HG676478">
    <property type="protein sequence ID" value="CDJ43999.1"/>
    <property type="molecule type" value="Genomic_DNA"/>
</dbReference>
<dbReference type="OrthoDB" id="4155at2759"/>
<evidence type="ECO:0000256" key="5">
    <source>
        <dbReference type="SAM" id="SignalP"/>
    </source>
</evidence>
<accession>U6L604</accession>
<dbReference type="RefSeq" id="XP_013234748.1">
    <property type="nucleotide sequence ID" value="XM_013379294.1"/>
</dbReference>
<dbReference type="GeneID" id="25255039"/>
<dbReference type="InterPro" id="IPR029069">
    <property type="entry name" value="HotDog_dom_sf"/>
</dbReference>
<dbReference type="PANTHER" id="PTHR30272">
    <property type="entry name" value="3-HYDROXYACYL-[ACYL-CARRIER-PROTEIN] DEHYDRATASE"/>
    <property type="match status" value="1"/>
</dbReference>
<evidence type="ECO:0000256" key="3">
    <source>
        <dbReference type="ARBA" id="ARBA00023239"/>
    </source>
</evidence>
<dbReference type="GO" id="GO:0016829">
    <property type="term" value="F:lyase activity"/>
    <property type="evidence" value="ECO:0007669"/>
    <property type="project" value="UniProtKB-KW"/>
</dbReference>
<evidence type="ECO:0000256" key="1">
    <source>
        <dbReference type="ARBA" id="ARBA00004496"/>
    </source>
</evidence>
<dbReference type="FunFam" id="3.10.129.10:FF:000001">
    <property type="entry name" value="3-hydroxyacyl-[acyl-carrier-protein] dehydratase FabZ"/>
    <property type="match status" value="1"/>
</dbReference>
<feature type="signal peptide" evidence="5">
    <location>
        <begin position="1"/>
        <end position="24"/>
    </location>
</feature>
<keyword evidence="5" id="KW-0732">Signal</keyword>
<dbReference type="PANTHER" id="PTHR30272:SF1">
    <property type="entry name" value="3-HYDROXYACYL-[ACYL-CARRIER-PROTEIN] DEHYDRATASE"/>
    <property type="match status" value="1"/>
</dbReference>
<evidence type="ECO:0000313" key="7">
    <source>
        <dbReference type="Proteomes" id="UP000030747"/>
    </source>
</evidence>
<dbReference type="InterPro" id="IPR013114">
    <property type="entry name" value="FabA_FabZ"/>
</dbReference>
<dbReference type="SUPFAM" id="SSF54637">
    <property type="entry name" value="Thioesterase/thiol ester dehydrase-isomerase"/>
    <property type="match status" value="1"/>
</dbReference>
<comment type="subcellular location">
    <subcellularLocation>
        <location evidence="1">Cytoplasm</location>
    </subcellularLocation>
</comment>
<dbReference type="CDD" id="cd01288">
    <property type="entry name" value="FabZ"/>
    <property type="match status" value="1"/>
</dbReference>
<proteinExistence type="predicted"/>
<name>U6L604_EIMTE</name>
<keyword evidence="3" id="KW-0456">Lyase</keyword>
<feature type="chain" id="PRO_5004672142" evidence="5">
    <location>
        <begin position="25"/>
        <end position="265"/>
    </location>
</feature>
<protein>
    <submittedName>
        <fullName evidence="6">(3R)-hydroxymyristoyl ACP dehydrase, putative</fullName>
    </submittedName>
</protein>
<evidence type="ECO:0000256" key="2">
    <source>
        <dbReference type="ARBA" id="ARBA00022490"/>
    </source>
</evidence>
<dbReference type="VEuPathDB" id="ToxoDB:ETH2_0916200"/>
<evidence type="ECO:0000256" key="4">
    <source>
        <dbReference type="SAM" id="MobiDB-lite"/>
    </source>
</evidence>
<dbReference type="GO" id="GO:0005737">
    <property type="term" value="C:cytoplasm"/>
    <property type="evidence" value="ECO:0007669"/>
    <property type="project" value="UniProtKB-SubCell"/>
</dbReference>
<dbReference type="Proteomes" id="UP000030747">
    <property type="component" value="Unassembled WGS sequence"/>
</dbReference>
<dbReference type="Pfam" id="PF07977">
    <property type="entry name" value="FabA"/>
    <property type="match status" value="1"/>
</dbReference>
<sequence>MMAWPRCCVCLCLCLFYLPLCSLAFTIRSPSSLQPGAAAAAAAAASPLGAPATPAAAAAAAAGPAAAARASSPLAAADSPAPAAAPSSSSGSSSGSSSSSSSSYRDASWVSSLTSSVRTPAFTAEQIKQILPHRYPFLLVDKVVFFEAGKRAVGVKNISNNENQFNGHFPERAVMPGVLQVEALAQLAGVVALQPPLSDGKGIFFFAGANGVKWKKPVLPGDSLVMEAELVTWKEKFGIAKFKGRGFVDGQLAVEVEEMTFAFGR</sequence>
<reference evidence="6" key="2">
    <citation type="submission" date="2013-10" db="EMBL/GenBank/DDBJ databases">
        <authorList>
            <person name="Aslett M."/>
        </authorList>
    </citation>
    <scope>NUCLEOTIDE SEQUENCE [LARGE SCALE GENOMIC DNA]</scope>
    <source>
        <strain evidence="6">Houghton</strain>
    </source>
</reference>
<dbReference type="Gene3D" id="3.10.129.10">
    <property type="entry name" value="Hotdog Thioesterase"/>
    <property type="match status" value="1"/>
</dbReference>
<feature type="region of interest" description="Disordered" evidence="4">
    <location>
        <begin position="78"/>
        <end position="103"/>
    </location>
</feature>
<reference evidence="6" key="1">
    <citation type="submission" date="2013-10" db="EMBL/GenBank/DDBJ databases">
        <title>Genomic analysis of the causative agents of coccidiosis in chickens.</title>
        <authorList>
            <person name="Reid A.J."/>
            <person name="Blake D."/>
            <person name="Billington K."/>
            <person name="Browne H."/>
            <person name="Dunn M."/>
            <person name="Hung S."/>
            <person name="Kawahara F."/>
            <person name="Miranda-Saavedra D."/>
            <person name="Mourier T."/>
            <person name="Nagra H."/>
            <person name="Otto T.D."/>
            <person name="Rawlings N."/>
            <person name="Sanchez A."/>
            <person name="Sanders M."/>
            <person name="Subramaniam C."/>
            <person name="Tay Y."/>
            <person name="Dear P."/>
            <person name="Doerig C."/>
            <person name="Gruber A."/>
            <person name="Parkinson J."/>
            <person name="Shirley M."/>
            <person name="Wan K.L."/>
            <person name="Berriman M."/>
            <person name="Tomley F."/>
            <person name="Pain A."/>
        </authorList>
    </citation>
    <scope>NUCLEOTIDE SEQUENCE [LARGE SCALE GENOMIC DNA]</scope>
    <source>
        <strain evidence="6">Houghton</strain>
    </source>
</reference>